<dbReference type="EMBL" id="FNDE01000008">
    <property type="protein sequence ID" value="SDH01430.1"/>
    <property type="molecule type" value="Genomic_DNA"/>
</dbReference>
<sequence length="480" mass="52607">MSMVEKESQIQATESHGLNRSLSNRQIQMLAIGGVIGVGLFYGSTTAVKLAGPGVLITFILCGVLAAIVMRALGEMTVENPVAGSFSHYAGDLLGVRMGFLTAGMWWFYWIATVMSELAAIGSLVQYWFPTFPAWIPGLIGLILFTLSNMLAVRIFGEVEYWFAVLKIFAIVVFMIFGGLIILTGVFNDGYAVGLTNLWVNGGFLPHGWPGVFATISLIVQVYSGIETLGVEAGESHDPAQTMRKAFRSVTIRISFFYIGSILIALSAFSWTYILESNVSPYVLMFTKIGIPVAAGLVNLIIILSALSSCNTGVYGGSRMLYGMACKGLYSPKFTKLNRNQVPHIAVWMTAAMISIGVVITYLAPENVYVWITSASAFASLWTWGTILVSELVFRHRANKEKKILQFGMPLWPVLPIIGLLMLVIAFLAIATSPLTRISVFGGIGWLVILLVYYQIKVKHRINANDWNGIQYKKEDLDAS</sequence>
<keyword evidence="4 8" id="KW-0812">Transmembrane</keyword>
<feature type="transmembrane region" description="Helical" evidence="8">
    <location>
        <begin position="27"/>
        <end position="44"/>
    </location>
</feature>
<feature type="transmembrane region" description="Helical" evidence="8">
    <location>
        <begin position="50"/>
        <end position="70"/>
    </location>
</feature>
<dbReference type="AlphaFoldDB" id="A0A1G7YZX4"/>
<organism evidence="10 11">
    <name type="scientific">Aneurinibacillus thermoaerophilus</name>
    <dbReference type="NCBI Taxonomy" id="143495"/>
    <lineage>
        <taxon>Bacteria</taxon>
        <taxon>Bacillati</taxon>
        <taxon>Bacillota</taxon>
        <taxon>Bacilli</taxon>
        <taxon>Bacillales</taxon>
        <taxon>Paenibacillaceae</taxon>
        <taxon>Aneurinibacillus group</taxon>
        <taxon>Aneurinibacillus</taxon>
    </lineage>
</organism>
<keyword evidence="5" id="KW-0029">Amino-acid transport</keyword>
<dbReference type="FunFam" id="1.20.1740.10:FF:000001">
    <property type="entry name" value="Amino acid permease"/>
    <property type="match status" value="1"/>
</dbReference>
<evidence type="ECO:0000256" key="1">
    <source>
        <dbReference type="ARBA" id="ARBA00004651"/>
    </source>
</evidence>
<feature type="transmembrane region" description="Helical" evidence="8">
    <location>
        <begin position="289"/>
        <end position="310"/>
    </location>
</feature>
<evidence type="ECO:0000256" key="3">
    <source>
        <dbReference type="ARBA" id="ARBA00022475"/>
    </source>
</evidence>
<feature type="domain" description="Amino acid permease/ SLC12A" evidence="9">
    <location>
        <begin position="27"/>
        <end position="462"/>
    </location>
</feature>
<dbReference type="PIRSF" id="PIRSF006060">
    <property type="entry name" value="AA_transporter"/>
    <property type="match status" value="1"/>
</dbReference>
<feature type="transmembrane region" description="Helical" evidence="8">
    <location>
        <begin position="207"/>
        <end position="229"/>
    </location>
</feature>
<evidence type="ECO:0000259" key="9">
    <source>
        <dbReference type="Pfam" id="PF00324"/>
    </source>
</evidence>
<keyword evidence="2" id="KW-0813">Transport</keyword>
<proteinExistence type="predicted"/>
<comment type="subcellular location">
    <subcellularLocation>
        <location evidence="1">Cell membrane</location>
        <topology evidence="1">Multi-pass membrane protein</topology>
    </subcellularLocation>
</comment>
<dbReference type="PANTHER" id="PTHR43495:SF6">
    <property type="entry name" value="THREONINE_SERINE TRANSPORTER YBXG-RELATED"/>
    <property type="match status" value="1"/>
</dbReference>
<dbReference type="GO" id="GO:0005886">
    <property type="term" value="C:plasma membrane"/>
    <property type="evidence" value="ECO:0007669"/>
    <property type="project" value="UniProtKB-SubCell"/>
</dbReference>
<dbReference type="GO" id="GO:0055085">
    <property type="term" value="P:transmembrane transport"/>
    <property type="evidence" value="ECO:0007669"/>
    <property type="project" value="InterPro"/>
</dbReference>
<feature type="transmembrane region" description="Helical" evidence="8">
    <location>
        <begin position="411"/>
        <end position="432"/>
    </location>
</feature>
<keyword evidence="3" id="KW-1003">Cell membrane</keyword>
<accession>A0A1G7YZX4</accession>
<evidence type="ECO:0000256" key="6">
    <source>
        <dbReference type="ARBA" id="ARBA00022989"/>
    </source>
</evidence>
<keyword evidence="7 8" id="KW-0472">Membrane</keyword>
<gene>
    <name evidence="10" type="ORF">SAMN04489735_100863</name>
</gene>
<name>A0A1G7YZX4_ANETH</name>
<evidence type="ECO:0000256" key="5">
    <source>
        <dbReference type="ARBA" id="ARBA00022970"/>
    </source>
</evidence>
<dbReference type="InterPro" id="IPR004841">
    <property type="entry name" value="AA-permease/SLC12A_dom"/>
</dbReference>
<evidence type="ECO:0000256" key="2">
    <source>
        <dbReference type="ARBA" id="ARBA00022448"/>
    </source>
</evidence>
<feature type="transmembrane region" description="Helical" evidence="8">
    <location>
        <begin position="107"/>
        <end position="129"/>
    </location>
</feature>
<keyword evidence="6 8" id="KW-1133">Transmembrane helix</keyword>
<feature type="transmembrane region" description="Helical" evidence="8">
    <location>
        <begin position="345"/>
        <end position="363"/>
    </location>
</feature>
<feature type="transmembrane region" description="Helical" evidence="8">
    <location>
        <begin position="369"/>
        <end position="390"/>
    </location>
</feature>
<feature type="transmembrane region" description="Helical" evidence="8">
    <location>
        <begin position="250"/>
        <end position="269"/>
    </location>
</feature>
<evidence type="ECO:0000256" key="8">
    <source>
        <dbReference type="SAM" id="Phobius"/>
    </source>
</evidence>
<protein>
    <submittedName>
        <fullName evidence="10">Amino acid transporter, AAT family</fullName>
    </submittedName>
</protein>
<feature type="transmembrane region" description="Helical" evidence="8">
    <location>
        <begin position="438"/>
        <end position="456"/>
    </location>
</feature>
<feature type="transmembrane region" description="Helical" evidence="8">
    <location>
        <begin position="168"/>
        <end position="187"/>
    </location>
</feature>
<reference evidence="10 11" key="1">
    <citation type="submission" date="2016-10" db="EMBL/GenBank/DDBJ databases">
        <authorList>
            <person name="de Groot N.N."/>
        </authorList>
    </citation>
    <scope>NUCLEOTIDE SEQUENCE [LARGE SCALE GENOMIC DNA]</scope>
    <source>
        <strain evidence="10 11">L 420-91</strain>
    </source>
</reference>
<dbReference type="PANTHER" id="PTHR43495">
    <property type="entry name" value="GABA PERMEASE"/>
    <property type="match status" value="1"/>
</dbReference>
<feature type="transmembrane region" description="Helical" evidence="8">
    <location>
        <begin position="135"/>
        <end position="156"/>
    </location>
</feature>
<evidence type="ECO:0000256" key="4">
    <source>
        <dbReference type="ARBA" id="ARBA00022692"/>
    </source>
</evidence>
<evidence type="ECO:0000313" key="10">
    <source>
        <dbReference type="EMBL" id="SDH01430.1"/>
    </source>
</evidence>
<dbReference type="GO" id="GO:0006865">
    <property type="term" value="P:amino acid transport"/>
    <property type="evidence" value="ECO:0007669"/>
    <property type="project" value="UniProtKB-KW"/>
</dbReference>
<evidence type="ECO:0000256" key="7">
    <source>
        <dbReference type="ARBA" id="ARBA00023136"/>
    </source>
</evidence>
<dbReference type="Gene3D" id="1.20.1740.10">
    <property type="entry name" value="Amino acid/polyamine transporter I"/>
    <property type="match status" value="1"/>
</dbReference>
<evidence type="ECO:0000313" key="11">
    <source>
        <dbReference type="Proteomes" id="UP000198956"/>
    </source>
</evidence>
<dbReference type="Proteomes" id="UP000198956">
    <property type="component" value="Unassembled WGS sequence"/>
</dbReference>
<dbReference type="Pfam" id="PF00324">
    <property type="entry name" value="AA_permease"/>
    <property type="match status" value="1"/>
</dbReference>